<accession>A0A8K0DN14</accession>
<dbReference type="GO" id="GO:0003712">
    <property type="term" value="F:transcription coregulator activity"/>
    <property type="evidence" value="ECO:0007669"/>
    <property type="project" value="InterPro"/>
</dbReference>
<dbReference type="InterPro" id="IPR046468">
    <property type="entry name" value="Spt20-like_SEP"/>
</dbReference>
<evidence type="ECO:0000313" key="4">
    <source>
        <dbReference type="EMBL" id="KAF3431948.1"/>
    </source>
</evidence>
<dbReference type="Pfam" id="PF20474">
    <property type="entry name" value="PHL"/>
    <property type="match status" value="1"/>
</dbReference>
<dbReference type="EMBL" id="VOIH02000012">
    <property type="protein sequence ID" value="KAF3431948.1"/>
    <property type="molecule type" value="Genomic_DNA"/>
</dbReference>
<feature type="compositionally biased region" description="Basic and acidic residues" evidence="1">
    <location>
        <begin position="40"/>
        <end position="55"/>
    </location>
</feature>
<comment type="caution">
    <text evidence="4">The sequence shown here is derived from an EMBL/GenBank/DDBJ whole genome shotgun (WGS) entry which is preliminary data.</text>
</comment>
<dbReference type="PANTHER" id="PTHR13526:SF23">
    <property type="entry name" value="PROTEIN PHYTOCHROME-DEPENDENT LATE-FLOWERING-LIKE"/>
    <property type="match status" value="1"/>
</dbReference>
<evidence type="ECO:0000256" key="1">
    <source>
        <dbReference type="SAM" id="MobiDB-lite"/>
    </source>
</evidence>
<evidence type="ECO:0000313" key="5">
    <source>
        <dbReference type="Proteomes" id="UP000796880"/>
    </source>
</evidence>
<feature type="region of interest" description="Disordered" evidence="1">
    <location>
        <begin position="996"/>
        <end position="1015"/>
    </location>
</feature>
<feature type="domain" description="PHL" evidence="3">
    <location>
        <begin position="623"/>
        <end position="780"/>
    </location>
</feature>
<dbReference type="Proteomes" id="UP000796880">
    <property type="component" value="Unassembled WGS sequence"/>
</dbReference>
<feature type="compositionally biased region" description="Low complexity" evidence="1">
    <location>
        <begin position="912"/>
        <end position="923"/>
    </location>
</feature>
<dbReference type="PANTHER" id="PTHR13526">
    <property type="entry name" value="TRANSCRIPTION FACTOR SPT20 HOMOLOG"/>
    <property type="match status" value="1"/>
</dbReference>
<feature type="region of interest" description="Disordered" evidence="1">
    <location>
        <begin position="337"/>
        <end position="378"/>
    </location>
</feature>
<feature type="region of interest" description="Disordered" evidence="1">
    <location>
        <begin position="1"/>
        <end position="64"/>
    </location>
</feature>
<sequence>MGVSFKVSKTGTRYKPKLLQGEDNDNENGSVAESRGSQQRVEEGNDVGLRDKAADHSNVSAKSQPHLIKEDLEASFSLNLFPSGFSVGKVTELFNDAPEQLHPYNRAAETLFSEIEYGWLPGDMFDDLPCTYVNGSILCMIRDYRKCLIQKEGTSPTESSPIVHKVLLQMCMENVVKDILSVSNDSWTYEDKLEVESRILKALQPDLHLNPVPLNDRQNGEPMMKKVDLGISWSWEKRKLSNVPATNIEFSNLSHAAPIPINCANQNSGPAYKGRGIKSVKKNTPGLVPDKEIDIVLEGNSQSTPLTLQPNCYLGESRNLSSSTNLPASSFVSVAKQSFSKSSGDPKKLSLSVLGEKGRREKRVIEGHPPKKPKQEPLDFSNHQFAGSQTEINLAPQQWQNNLLYQQLQAEKAPPETLHDIVYPSLLRKNDQPEILEGISKTQVALATSTVELGTAKTCFPSSDVMDTNDNCFLMDRRLAHSGCLPSQEQQCSPLLKTNNPLSNILSNNKSQSVDKNSRNENVTRRKHLENPQVMADSGSALASSRNISSLTIEASDPAKWKATSCPKGSSANIIYTSASIGNVCVAKAKGVSMGIHQATQPLEIEGIPISQSLLKIVEVTQRYNVNNRKCKVDQFIMRKPFVCTKLPVALHLLNCGDNGKSEDITTDEVSLSKFFLGRRHNVRNTRTLTFVHQEHHASQGYHADDRESQIRLVLKETLCKGIVEPFVIYGNEEEINYFIFPLLPTLPNAHMADLYAAQFTLLMVRERYQLASDQLESSPHDSVGGFSSCRRIVVSAAKPSTGTVELASLTVNSELSHAMLSQMTNSMSACNFGQLLSPDTSTGSELLPAGNAMSGSPFSVFLSKPQPDDMAAQVSSTPIQIEQILKRHTQPQFQFQQRRRQQQSTHSKPMGELGLTPGGLSTLQLGGGTQGVENFSLESLGNGTGLMAYRPNVSWIDIVGQSNNLSRSTWVGNDSKQLLGLNPNHMDTVLSEPRAVEGHGRGKALASGIPSPTRRNAAGVMPMDSPSFPELTCTLSNQHWQLLGIIHQQRMRNQQLGMQQPAAISLSNLAGSPSIQARPQRINQRRGSSIEVLEEMMNTGNATVDQTSPELNSQVRWFAGSGKK</sequence>
<feature type="compositionally biased region" description="Polar residues" evidence="1">
    <location>
        <begin position="503"/>
        <end position="515"/>
    </location>
</feature>
<protein>
    <submittedName>
        <fullName evidence="4">Uncharacterized protein</fullName>
    </submittedName>
</protein>
<feature type="domain" description="Spt20-like SEP" evidence="2">
    <location>
        <begin position="72"/>
        <end position="214"/>
    </location>
</feature>
<dbReference type="InterPro" id="IPR046467">
    <property type="entry name" value="PHL_dom"/>
</dbReference>
<organism evidence="4 5">
    <name type="scientific">Rhamnella rubrinervis</name>
    <dbReference type="NCBI Taxonomy" id="2594499"/>
    <lineage>
        <taxon>Eukaryota</taxon>
        <taxon>Viridiplantae</taxon>
        <taxon>Streptophyta</taxon>
        <taxon>Embryophyta</taxon>
        <taxon>Tracheophyta</taxon>
        <taxon>Spermatophyta</taxon>
        <taxon>Magnoliopsida</taxon>
        <taxon>eudicotyledons</taxon>
        <taxon>Gunneridae</taxon>
        <taxon>Pentapetalae</taxon>
        <taxon>rosids</taxon>
        <taxon>fabids</taxon>
        <taxon>Rosales</taxon>
        <taxon>Rhamnaceae</taxon>
        <taxon>rhamnoid group</taxon>
        <taxon>Rhamneae</taxon>
        <taxon>Rhamnella</taxon>
    </lineage>
</organism>
<gene>
    <name evidence="4" type="ORF">FNV43_RR26684</name>
</gene>
<dbReference type="GO" id="GO:0000124">
    <property type="term" value="C:SAGA complex"/>
    <property type="evidence" value="ECO:0007669"/>
    <property type="project" value="InterPro"/>
</dbReference>
<keyword evidence="5" id="KW-1185">Reference proteome</keyword>
<proteinExistence type="predicted"/>
<feature type="region of interest" description="Disordered" evidence="1">
    <location>
        <begin position="503"/>
        <end position="526"/>
    </location>
</feature>
<reference evidence="4" key="1">
    <citation type="submission" date="2020-03" db="EMBL/GenBank/DDBJ databases">
        <title>A high-quality chromosome-level genome assembly of a woody plant with both climbing and erect habits, Rhamnella rubrinervis.</title>
        <authorList>
            <person name="Lu Z."/>
            <person name="Yang Y."/>
            <person name="Zhu X."/>
            <person name="Sun Y."/>
        </authorList>
    </citation>
    <scope>NUCLEOTIDE SEQUENCE</scope>
    <source>
        <strain evidence="4">BYM</strain>
        <tissue evidence="4">Leaf</tissue>
    </source>
</reference>
<feature type="compositionally biased region" description="Polar residues" evidence="1">
    <location>
        <begin position="27"/>
        <end position="39"/>
    </location>
</feature>
<dbReference type="GO" id="GO:0006357">
    <property type="term" value="P:regulation of transcription by RNA polymerase II"/>
    <property type="evidence" value="ECO:0007669"/>
    <property type="project" value="TreeGrafter"/>
</dbReference>
<feature type="region of interest" description="Disordered" evidence="1">
    <location>
        <begin position="891"/>
        <end position="923"/>
    </location>
</feature>
<evidence type="ECO:0000259" key="3">
    <source>
        <dbReference type="Pfam" id="PF20474"/>
    </source>
</evidence>
<dbReference type="AlphaFoldDB" id="A0A8K0DN14"/>
<evidence type="ECO:0000259" key="2">
    <source>
        <dbReference type="Pfam" id="PF12090"/>
    </source>
</evidence>
<dbReference type="OrthoDB" id="1932706at2759"/>
<dbReference type="InterPro" id="IPR021950">
    <property type="entry name" value="Spt20"/>
</dbReference>
<feature type="compositionally biased region" description="Basic and acidic residues" evidence="1">
    <location>
        <begin position="356"/>
        <end position="377"/>
    </location>
</feature>
<name>A0A8K0DN14_9ROSA</name>
<dbReference type="Pfam" id="PF12090">
    <property type="entry name" value="Spt20_SEP"/>
    <property type="match status" value="1"/>
</dbReference>